<dbReference type="Pfam" id="PF00168">
    <property type="entry name" value="C2"/>
    <property type="match status" value="3"/>
</dbReference>
<dbReference type="GeneID" id="114332991"/>
<dbReference type="Pfam" id="PF06398">
    <property type="entry name" value="Pex24p"/>
    <property type="match status" value="1"/>
</dbReference>
<feature type="compositionally biased region" description="Acidic residues" evidence="3">
    <location>
        <begin position="805"/>
        <end position="820"/>
    </location>
</feature>
<proteinExistence type="predicted"/>
<dbReference type="CDD" id="cd08376">
    <property type="entry name" value="C2B_MCTP_PRT"/>
    <property type="match status" value="1"/>
</dbReference>
<keyword evidence="4" id="KW-0812">Transmembrane</keyword>
<reference evidence="6" key="1">
    <citation type="submission" date="2025-05" db="UniProtKB">
        <authorList>
            <consortium name="EnsemblMetazoa"/>
        </authorList>
    </citation>
    <scope>IDENTIFICATION</scope>
</reference>
<evidence type="ECO:0000313" key="6">
    <source>
        <dbReference type="EnsemblMetazoa" id="XP_050503884.1"/>
    </source>
</evidence>
<feature type="transmembrane region" description="Helical" evidence="4">
    <location>
        <begin position="863"/>
        <end position="884"/>
    </location>
</feature>
<dbReference type="CDD" id="cd04042">
    <property type="entry name" value="C2A_MCTP_PRT"/>
    <property type="match status" value="1"/>
</dbReference>
<feature type="compositionally biased region" description="Basic residues" evidence="3">
    <location>
        <begin position="151"/>
        <end position="167"/>
    </location>
</feature>
<dbReference type="PROSITE" id="PS50004">
    <property type="entry name" value="C2"/>
    <property type="match status" value="3"/>
</dbReference>
<name>A0ABM5K122_DIAVI</name>
<evidence type="ECO:0000256" key="2">
    <source>
        <dbReference type="ARBA" id="ARBA00022837"/>
    </source>
</evidence>
<evidence type="ECO:0000313" key="7">
    <source>
        <dbReference type="Proteomes" id="UP001652700"/>
    </source>
</evidence>
<feature type="domain" description="C2" evidence="5">
    <location>
        <begin position="401"/>
        <end position="518"/>
    </location>
</feature>
<dbReference type="RefSeq" id="XP_050503884.1">
    <property type="nucleotide sequence ID" value="XM_050647927.1"/>
</dbReference>
<dbReference type="InterPro" id="IPR010482">
    <property type="entry name" value="TECPR1-like_DysF"/>
</dbReference>
<keyword evidence="7" id="KW-1185">Reference proteome</keyword>
<dbReference type="PANTHER" id="PTHR45911">
    <property type="entry name" value="C2 DOMAIN-CONTAINING PROTEIN"/>
    <property type="match status" value="1"/>
</dbReference>
<evidence type="ECO:0000256" key="1">
    <source>
        <dbReference type="ARBA" id="ARBA00022723"/>
    </source>
</evidence>
<dbReference type="SMART" id="SM00239">
    <property type="entry name" value="C2"/>
    <property type="match status" value="3"/>
</dbReference>
<dbReference type="InterPro" id="IPR000008">
    <property type="entry name" value="C2_dom"/>
</dbReference>
<protein>
    <recommendedName>
        <fullName evidence="5">C2 domain-containing protein</fullName>
    </recommendedName>
</protein>
<dbReference type="CDD" id="cd08377">
    <property type="entry name" value="C2C_MCTP_PRT"/>
    <property type="match status" value="1"/>
</dbReference>
<evidence type="ECO:0000259" key="5">
    <source>
        <dbReference type="PROSITE" id="PS50004"/>
    </source>
</evidence>
<evidence type="ECO:0000256" key="4">
    <source>
        <dbReference type="SAM" id="Phobius"/>
    </source>
</evidence>
<sequence length="979" mass="112344">MNKIDLCAAIRLYIQHYLCKWFSVVVNFNFSLQDICGVTSQQNQYIVFSYTKKNRWNAMKKCLRRLILKDQHNKKSKKLNSNSKRALEVCEFDNMPSSPTMAGRHLSKSTSELSSPREAPEFRPQSAAPPETSHLSVYQKAHSFLAQIKNRLGHSSKRERSSRHKSPGRQDSTDYAADLSSEHSTPSTQSPRHRVHSRTDSPLSRAGVSGGPGGGGGGGETTSSASGSPRPRAQTPGTVAGLDLLPLSTSDEVSRRREVALRQHSFFQLRIHLRRGQGLAAMDKNGLSDPYVKFKCGGRLVYKSRTVYRDLNPIWDESFTVPIEDPFVPIGIKVFDYDWGLQDDFMGSATLDLTTLELAKTAELSLTLQDPSRPDASLGEIILAVTLHPKTQEDKEQYFQKTSRTQDVNKRLKSQIWSSVVTIVLVEGKNLLPCDPETATSDPYCKFRLGNEKYKSRVVWRSLNPRWLEQLDLHLYDDGDQQLEITVWDKDRARDDFIGRCVIDLTNFEREKTHSIWQELEEGAGSLHLLLTISGTTASETISDLTTYEDNPREKQNLVDRYAWHRTFHNIKDVGHLTVKVFKAQGLASADLGGKSDPFCVLELGNARLQTQTEYKTLTPSWNKIFTFNVKDINNVLEITVYDEDRDHKVEFLGKIAIPLLRIRNGEKRWFALKDKKLRTRAKGNGPQILLEMIIQWNPIRACIRTLNPREEKYMQTEVKFKRQVFVKNVLRLKVFVMYFLEFGKLFQNCFEWESKLQSFAALVVWVTLCYYFQPWMFPILVLLVFLKQYIVRSLSGPLQVPWDESQDSDGEDDDEEDKEKEEKKSLKERLQAIQEVTQGVQNAIGRIASLLEGIKNMFNFTVPYLSCIAIFLLAVATVVLYILPIRYLLMLWGVNKFFRRILRPHSVPNNEILDLLSRIPDDEMLTYIKLLASGLSTHLGRLTVIRWYLQLDYKDLKLLMNNEPADRRREPKKKQKTS</sequence>
<dbReference type="Gene3D" id="2.60.40.150">
    <property type="entry name" value="C2 domain"/>
    <property type="match status" value="3"/>
</dbReference>
<keyword evidence="4" id="KW-0472">Membrane</keyword>
<dbReference type="Proteomes" id="UP001652700">
    <property type="component" value="Unplaced"/>
</dbReference>
<feature type="compositionally biased region" description="Gly residues" evidence="3">
    <location>
        <begin position="208"/>
        <end position="220"/>
    </location>
</feature>
<accession>A0ABM5K122</accession>
<evidence type="ECO:0000256" key="3">
    <source>
        <dbReference type="SAM" id="MobiDB-lite"/>
    </source>
</evidence>
<dbReference type="InterPro" id="IPR035892">
    <property type="entry name" value="C2_domain_sf"/>
</dbReference>
<dbReference type="PANTHER" id="PTHR45911:SF4">
    <property type="entry name" value="MULTIPLE C2 AND TRANSMEMBRANE DOMAIN-CONTAINING PROTEIN"/>
    <property type="match status" value="1"/>
</dbReference>
<keyword evidence="2" id="KW-0106">Calcium</keyword>
<dbReference type="SUPFAM" id="SSF49562">
    <property type="entry name" value="C2 domain (Calcium/lipid-binding domain, CaLB)"/>
    <property type="match status" value="3"/>
</dbReference>
<dbReference type="PRINTS" id="PR00360">
    <property type="entry name" value="C2DOMAIN"/>
</dbReference>
<dbReference type="EnsemblMetazoa" id="XM_050647927.1">
    <property type="protein sequence ID" value="XP_050503884.1"/>
    <property type="gene ID" value="LOC114332991"/>
</dbReference>
<keyword evidence="1" id="KW-0479">Metal-binding</keyword>
<feature type="region of interest" description="Disordered" evidence="3">
    <location>
        <begin position="150"/>
        <end position="244"/>
    </location>
</feature>
<feature type="transmembrane region" description="Helical" evidence="4">
    <location>
        <begin position="760"/>
        <end position="787"/>
    </location>
</feature>
<feature type="domain" description="C2" evidence="5">
    <location>
        <begin position="246"/>
        <end position="366"/>
    </location>
</feature>
<feature type="region of interest" description="Disordered" evidence="3">
    <location>
        <begin position="98"/>
        <end position="134"/>
    </location>
</feature>
<feature type="domain" description="C2" evidence="5">
    <location>
        <begin position="552"/>
        <end position="673"/>
    </location>
</feature>
<keyword evidence="4" id="KW-1133">Transmembrane helix</keyword>
<organism evidence="6 7">
    <name type="scientific">Diabrotica virgifera virgifera</name>
    <name type="common">western corn rootworm</name>
    <dbReference type="NCBI Taxonomy" id="50390"/>
    <lineage>
        <taxon>Eukaryota</taxon>
        <taxon>Metazoa</taxon>
        <taxon>Ecdysozoa</taxon>
        <taxon>Arthropoda</taxon>
        <taxon>Hexapoda</taxon>
        <taxon>Insecta</taxon>
        <taxon>Pterygota</taxon>
        <taxon>Neoptera</taxon>
        <taxon>Endopterygota</taxon>
        <taxon>Coleoptera</taxon>
        <taxon>Polyphaga</taxon>
        <taxon>Cucujiformia</taxon>
        <taxon>Chrysomeloidea</taxon>
        <taxon>Chrysomelidae</taxon>
        <taxon>Galerucinae</taxon>
        <taxon>Diabroticina</taxon>
        <taxon>Diabroticites</taxon>
        <taxon>Diabrotica</taxon>
    </lineage>
</organism>
<feature type="region of interest" description="Disordered" evidence="3">
    <location>
        <begin position="803"/>
        <end position="822"/>
    </location>
</feature>